<dbReference type="AlphaFoldDB" id="A0AAJ1IDW3"/>
<evidence type="ECO:0000313" key="1">
    <source>
        <dbReference type="EMBL" id="MDC7225645.1"/>
    </source>
</evidence>
<name>A0AAJ1IDW3_9SPIO</name>
<dbReference type="PANTHER" id="PTHR12697">
    <property type="entry name" value="PBS LYASE HEAT-LIKE PROTEIN"/>
    <property type="match status" value="1"/>
</dbReference>
<evidence type="ECO:0000313" key="2">
    <source>
        <dbReference type="Proteomes" id="UP001221217"/>
    </source>
</evidence>
<dbReference type="GO" id="GO:0016491">
    <property type="term" value="F:oxidoreductase activity"/>
    <property type="evidence" value="ECO:0007669"/>
    <property type="project" value="TreeGrafter"/>
</dbReference>
<dbReference type="SUPFAM" id="SSF48371">
    <property type="entry name" value="ARM repeat"/>
    <property type="match status" value="2"/>
</dbReference>
<dbReference type="PANTHER" id="PTHR12697:SF5">
    <property type="entry name" value="DEOXYHYPUSINE HYDROXYLASE"/>
    <property type="match status" value="1"/>
</dbReference>
<comment type="caution">
    <text evidence="1">The sequence shown here is derived from an EMBL/GenBank/DDBJ whole genome shotgun (WGS) entry which is preliminary data.</text>
</comment>
<protein>
    <recommendedName>
        <fullName evidence="3">HEAT repeat domain-containing protein</fullName>
    </recommendedName>
</protein>
<organism evidence="1 2">
    <name type="scientific">Candidatus Thalassospirochaeta sargassi</name>
    <dbReference type="NCBI Taxonomy" id="3119039"/>
    <lineage>
        <taxon>Bacteria</taxon>
        <taxon>Pseudomonadati</taxon>
        <taxon>Spirochaetota</taxon>
        <taxon>Spirochaetia</taxon>
        <taxon>Spirochaetales</taxon>
        <taxon>Spirochaetaceae</taxon>
        <taxon>Candidatus Thalassospirochaeta</taxon>
    </lineage>
</organism>
<dbReference type="InterPro" id="IPR016024">
    <property type="entry name" value="ARM-type_fold"/>
</dbReference>
<dbReference type="Gene3D" id="1.25.10.10">
    <property type="entry name" value="Leucine-rich Repeat Variant"/>
    <property type="match status" value="3"/>
</dbReference>
<dbReference type="Pfam" id="PF13646">
    <property type="entry name" value="HEAT_2"/>
    <property type="match status" value="1"/>
</dbReference>
<dbReference type="EMBL" id="JAQQAL010000008">
    <property type="protein sequence ID" value="MDC7225645.1"/>
    <property type="molecule type" value="Genomic_DNA"/>
</dbReference>
<accession>A0AAJ1IDW3</accession>
<dbReference type="InterPro" id="IPR011989">
    <property type="entry name" value="ARM-like"/>
</dbReference>
<sequence>MKRIIFFLIIGITFTAPLFSDIVSTHLGNQLRSIFPELKKDYIDLNRNGTLDRLEDMDEQISDYLVQDDQLQVQETLEFIRNNYRYFPIRTLVAVRDALNSPEGTINELIGLNYSTAINQLIEKRKAMGEYGLYLPPSARKKAMDEMSSYLSSMDIAYKREGSGAESDFRDAKGSLYKMLENGYPLPEPMTTKEKDILESTLINSLIREQSDRKAVKTALYTLGIMRSSRAIPYILPLASDEIYDIDSIRALGSIGNLEALDLLLLKLSEAPEENRRIEIIRALGSIGAKEGLQPLFNLLKEEELSLVSLKSVLESLGKIAAAGTKDRRISNTLSEYLNSADPALRITAINGLSSFSDANTVASLVGLLKNERSENVLLALVEKAGSIDNPSIVPSIIGLLQSPQTSIELQTGCLATIGANPEGIKGINGVLDALTSDIEEIRSAAYDAAKALYNTDSTALIGGLARAANSNKEALFQQQAAKLFAELPDSASAVSLLNMLSSDDSEVKRYATLALYRIRPAGNIRITAALNKIVSNETEALDVRINAVRAIGAAGFDNASINAELTLITAAGMRDEKYAQLKLHAVRALGQMNSLRAESIEKIIDIAVRERDSSIKAEAVRTLSGLGITEMSGIRRISETLDKLDLKTNSSVALLICELLGEAGTADFISKGMELGNLLTDESSIRRLTYTFYLSGTIEGYEAMILQGKNTALTDFIISLSDSMDKTILGRVLENLRRTETNKNVLNLIDILETDAI</sequence>
<proteinExistence type="predicted"/>
<gene>
    <name evidence="1" type="ORF">PQJ61_02645</name>
</gene>
<evidence type="ECO:0008006" key="3">
    <source>
        <dbReference type="Google" id="ProtNLM"/>
    </source>
</evidence>
<reference evidence="1 2" key="1">
    <citation type="submission" date="2022-12" db="EMBL/GenBank/DDBJ databases">
        <title>Metagenome assembled genome from gulf of manar.</title>
        <authorList>
            <person name="Kohli P."/>
            <person name="Pk S."/>
            <person name="Venkata Ramana C."/>
            <person name="Sasikala C."/>
        </authorList>
    </citation>
    <scope>NUCLEOTIDE SEQUENCE [LARGE SCALE GENOMIC DNA]</scope>
    <source>
        <strain evidence="1">JB008</strain>
    </source>
</reference>
<dbReference type="Proteomes" id="UP001221217">
    <property type="component" value="Unassembled WGS sequence"/>
</dbReference>